<dbReference type="Gene3D" id="3.20.20.70">
    <property type="entry name" value="Aldolase class I"/>
    <property type="match status" value="1"/>
</dbReference>
<dbReference type="STRING" id="36849.OXPF_00770"/>
<dbReference type="InterPro" id="IPR027596">
    <property type="entry name" value="AmmeMemoSam_rS"/>
</dbReference>
<comment type="cofactor">
    <cofactor evidence="6">
        <name>[4Fe-4S] cluster</name>
        <dbReference type="ChEBI" id="CHEBI:49883"/>
    </cofactor>
    <text evidence="6">Binds 1 [4Fe-4S] cluster. The cluster is coordinated with 3 cysteines and an exchangeable S-adenosyl-L-methionine.</text>
</comment>
<protein>
    <submittedName>
        <fullName evidence="8">7-carboxy-7-deazaguanine synthase</fullName>
        <ecNumber evidence="8">4.3.99.3</ecNumber>
    </submittedName>
</protein>
<evidence type="ECO:0000313" key="9">
    <source>
        <dbReference type="Proteomes" id="UP000050326"/>
    </source>
</evidence>
<dbReference type="InterPro" id="IPR058240">
    <property type="entry name" value="rSAM_sf"/>
</dbReference>
<dbReference type="InterPro" id="IPR016431">
    <property type="entry name" value="Pyrv-formate_lyase-activ_prd"/>
</dbReference>
<dbReference type="PANTHER" id="PTHR30352:SF5">
    <property type="entry name" value="PYRUVATE FORMATE-LYASE 1-ACTIVATING ENZYME"/>
    <property type="match status" value="1"/>
</dbReference>
<sequence>MKEAGFYKKLKDNLVKCNLCPNYCVIENANLGSCRTRKNTGGTLYTLNYNRIAALALDPIEKKPLYHFYPGTKILSAGTLGCNLKCSFCQNWHIAQDDADTQEITGERLVDIAIKQESLGIAFTYNEPFIWYEYIYEIAKLCKKKGLKYVLVTNGYVNEEPLNEMLHLIDAMNIDVKGFTGKFYKDICKGILEPVKRTVEKAASQCHIEVTTLVVTDLNDTIDEIRELSLWLSSIDKNIPLHLSRYFPNYKLDNPPTPLNTLKMLYDEAKKHLNYVYLGNVADKDNTTYCPKCKNPLVKRGSNVTVEGIYKGKCKNCSESINIIY</sequence>
<accession>A0A0P8X604</accession>
<dbReference type="InterPro" id="IPR013785">
    <property type="entry name" value="Aldolase_TIM"/>
</dbReference>
<dbReference type="SUPFAM" id="SSF102114">
    <property type="entry name" value="Radical SAM enzymes"/>
    <property type="match status" value="1"/>
</dbReference>
<dbReference type="Proteomes" id="UP000050326">
    <property type="component" value="Unassembled WGS sequence"/>
</dbReference>
<dbReference type="NCBIfam" id="TIGR04337">
    <property type="entry name" value="AmmeMemoSam_rS"/>
    <property type="match status" value="1"/>
</dbReference>
<dbReference type="SFLD" id="SFLDS00029">
    <property type="entry name" value="Radical_SAM"/>
    <property type="match status" value="1"/>
</dbReference>
<evidence type="ECO:0000256" key="2">
    <source>
        <dbReference type="ARBA" id="ARBA00022691"/>
    </source>
</evidence>
<feature type="binding site" evidence="6">
    <location>
        <position position="82"/>
    </location>
    <ligand>
        <name>[4Fe-4S] cluster</name>
        <dbReference type="ChEBI" id="CHEBI:49883"/>
        <note>4Fe-4S-S-AdoMet</note>
    </ligand>
</feature>
<keyword evidence="5 6" id="KW-0411">Iron-sulfur</keyword>
<proteinExistence type="predicted"/>
<evidence type="ECO:0000313" key="8">
    <source>
        <dbReference type="EMBL" id="KPU46349.1"/>
    </source>
</evidence>
<dbReference type="InterPro" id="IPR007197">
    <property type="entry name" value="rSAM"/>
</dbReference>
<evidence type="ECO:0000256" key="6">
    <source>
        <dbReference type="PIRSR" id="PIRSR004869-50"/>
    </source>
</evidence>
<dbReference type="GO" id="GO:0016829">
    <property type="term" value="F:lyase activity"/>
    <property type="evidence" value="ECO:0007669"/>
    <property type="project" value="UniProtKB-KW"/>
</dbReference>
<evidence type="ECO:0000256" key="3">
    <source>
        <dbReference type="ARBA" id="ARBA00022723"/>
    </source>
</evidence>
<evidence type="ECO:0000259" key="7">
    <source>
        <dbReference type="PROSITE" id="PS51918"/>
    </source>
</evidence>
<evidence type="ECO:0000256" key="5">
    <source>
        <dbReference type="ARBA" id="ARBA00023014"/>
    </source>
</evidence>
<dbReference type="CDD" id="cd01335">
    <property type="entry name" value="Radical_SAM"/>
    <property type="match status" value="1"/>
</dbReference>
<keyword evidence="3 6" id="KW-0479">Metal-binding</keyword>
<keyword evidence="2 6" id="KW-0949">S-adenosyl-L-methionine</keyword>
<feature type="domain" description="Radical SAM core" evidence="7">
    <location>
        <begin position="67"/>
        <end position="288"/>
    </location>
</feature>
<feature type="binding site" evidence="6">
    <location>
        <position position="89"/>
    </location>
    <ligand>
        <name>[4Fe-4S] cluster</name>
        <dbReference type="ChEBI" id="CHEBI:49883"/>
        <note>4Fe-4S-S-AdoMet</note>
    </ligand>
</feature>
<name>A0A0P8X604_9CLOT</name>
<dbReference type="PIRSF" id="PIRSF004869">
    <property type="entry name" value="PflX_prd"/>
    <property type="match status" value="1"/>
</dbReference>
<dbReference type="GO" id="GO:0051539">
    <property type="term" value="F:4 iron, 4 sulfur cluster binding"/>
    <property type="evidence" value="ECO:0007669"/>
    <property type="project" value="UniProtKB-KW"/>
</dbReference>
<evidence type="ECO:0000256" key="1">
    <source>
        <dbReference type="ARBA" id="ARBA00022485"/>
    </source>
</evidence>
<evidence type="ECO:0000256" key="4">
    <source>
        <dbReference type="ARBA" id="ARBA00023004"/>
    </source>
</evidence>
<dbReference type="SFLD" id="SFLDG01101">
    <property type="entry name" value="Uncharacterised_Radical_SAM_Su"/>
    <property type="match status" value="1"/>
</dbReference>
<dbReference type="EMBL" id="LKET01000006">
    <property type="protein sequence ID" value="KPU46349.1"/>
    <property type="molecule type" value="Genomic_DNA"/>
</dbReference>
<dbReference type="RefSeq" id="WP_054873239.1">
    <property type="nucleotide sequence ID" value="NZ_LKET01000006.1"/>
</dbReference>
<keyword evidence="4 6" id="KW-0408">Iron</keyword>
<keyword evidence="9" id="KW-1185">Reference proteome</keyword>
<dbReference type="Pfam" id="PF04055">
    <property type="entry name" value="Radical_SAM"/>
    <property type="match status" value="1"/>
</dbReference>
<comment type="caution">
    <text evidence="8">The sequence shown here is derived from an EMBL/GenBank/DDBJ whole genome shotgun (WGS) entry which is preliminary data.</text>
</comment>
<dbReference type="PROSITE" id="PS51918">
    <property type="entry name" value="RADICAL_SAM"/>
    <property type="match status" value="1"/>
</dbReference>
<organism evidence="8 9">
    <name type="scientific">Oxobacter pfennigii</name>
    <dbReference type="NCBI Taxonomy" id="36849"/>
    <lineage>
        <taxon>Bacteria</taxon>
        <taxon>Bacillati</taxon>
        <taxon>Bacillota</taxon>
        <taxon>Clostridia</taxon>
        <taxon>Eubacteriales</taxon>
        <taxon>Clostridiaceae</taxon>
        <taxon>Oxobacter</taxon>
    </lineage>
</organism>
<dbReference type="OrthoDB" id="9778883at2"/>
<dbReference type="AlphaFoldDB" id="A0A0P8X604"/>
<dbReference type="GO" id="GO:0046872">
    <property type="term" value="F:metal ion binding"/>
    <property type="evidence" value="ECO:0007669"/>
    <property type="project" value="UniProtKB-KW"/>
</dbReference>
<dbReference type="InterPro" id="IPR034457">
    <property type="entry name" value="Organic_radical-activating"/>
</dbReference>
<keyword evidence="1" id="KW-0004">4Fe-4S</keyword>
<dbReference type="PATRIC" id="fig|36849.3.peg.86"/>
<reference evidence="8 9" key="1">
    <citation type="submission" date="2015-09" db="EMBL/GenBank/DDBJ databases">
        <title>Genome sequence of Oxobacter pfennigii DSM 3222.</title>
        <authorList>
            <person name="Poehlein A."/>
            <person name="Bengelsdorf F.R."/>
            <person name="Schiel-Bengelsdorf B."/>
            <person name="Duerre P."/>
            <person name="Daniel R."/>
        </authorList>
    </citation>
    <scope>NUCLEOTIDE SEQUENCE [LARGE SCALE GENOMIC DNA]</scope>
    <source>
        <strain evidence="8 9">DSM 3222</strain>
    </source>
</reference>
<keyword evidence="8" id="KW-0456">Lyase</keyword>
<gene>
    <name evidence="8" type="primary">queE</name>
    <name evidence="8" type="ORF">OXPF_00770</name>
</gene>
<feature type="binding site" evidence="6">
    <location>
        <position position="86"/>
    </location>
    <ligand>
        <name>[4Fe-4S] cluster</name>
        <dbReference type="ChEBI" id="CHEBI:49883"/>
        <note>4Fe-4S-S-AdoMet</note>
    </ligand>
</feature>
<dbReference type="EC" id="4.3.99.3" evidence="8"/>
<dbReference type="PANTHER" id="PTHR30352">
    <property type="entry name" value="PYRUVATE FORMATE-LYASE-ACTIVATING ENZYME"/>
    <property type="match status" value="1"/>
</dbReference>